<dbReference type="GO" id="GO:0070403">
    <property type="term" value="F:NAD+ binding"/>
    <property type="evidence" value="ECO:0007669"/>
    <property type="project" value="InterPro"/>
</dbReference>
<dbReference type="PANTHER" id="PTHR48075:SF5">
    <property type="entry name" value="3-HYDROXYBUTYRYL-COA DEHYDROGENASE"/>
    <property type="match status" value="1"/>
</dbReference>
<evidence type="ECO:0000313" key="5">
    <source>
        <dbReference type="EMBL" id="MDC7228458.1"/>
    </source>
</evidence>
<dbReference type="Proteomes" id="UP001221217">
    <property type="component" value="Unassembled WGS sequence"/>
</dbReference>
<gene>
    <name evidence="5" type="ORF">PQJ61_16980</name>
</gene>
<dbReference type="InterPro" id="IPR022694">
    <property type="entry name" value="3-OHacyl-CoA_DH"/>
</dbReference>
<dbReference type="Gene3D" id="3.40.50.720">
    <property type="entry name" value="NAD(P)-binding Rossmann-like Domain"/>
    <property type="match status" value="1"/>
</dbReference>
<comment type="caution">
    <text evidence="5">The sequence shown here is derived from an EMBL/GenBank/DDBJ whole genome shotgun (WGS) entry which is preliminary data.</text>
</comment>
<accession>A0AAJ1IIC3</accession>
<dbReference type="GO" id="GO:0006631">
    <property type="term" value="P:fatty acid metabolic process"/>
    <property type="evidence" value="ECO:0007669"/>
    <property type="project" value="InterPro"/>
</dbReference>
<keyword evidence="1" id="KW-0560">Oxidoreductase</keyword>
<dbReference type="Gene3D" id="1.10.1040.10">
    <property type="entry name" value="N-(1-d-carboxylethyl)-l-norvaline Dehydrogenase, domain 2"/>
    <property type="match status" value="1"/>
</dbReference>
<dbReference type="InterPro" id="IPR036291">
    <property type="entry name" value="NAD(P)-bd_dom_sf"/>
</dbReference>
<dbReference type="SUPFAM" id="SSF48179">
    <property type="entry name" value="6-phosphogluconate dehydrogenase C-terminal domain-like"/>
    <property type="match status" value="1"/>
</dbReference>
<evidence type="ECO:0000259" key="4">
    <source>
        <dbReference type="Pfam" id="PF02737"/>
    </source>
</evidence>
<dbReference type="Pfam" id="PF00725">
    <property type="entry name" value="3HCDH"/>
    <property type="match status" value="1"/>
</dbReference>
<dbReference type="InterPro" id="IPR006108">
    <property type="entry name" value="3HC_DH_C"/>
</dbReference>
<dbReference type="PANTHER" id="PTHR48075">
    <property type="entry name" value="3-HYDROXYACYL-COA DEHYDROGENASE FAMILY PROTEIN"/>
    <property type="match status" value="1"/>
</dbReference>
<feature type="site" description="Important for catalytic activity" evidence="2">
    <location>
        <position position="142"/>
    </location>
</feature>
<dbReference type="InterPro" id="IPR008927">
    <property type="entry name" value="6-PGluconate_DH-like_C_sf"/>
</dbReference>
<dbReference type="GO" id="GO:0016616">
    <property type="term" value="F:oxidoreductase activity, acting on the CH-OH group of donors, NAD or NADP as acceptor"/>
    <property type="evidence" value="ECO:0007669"/>
    <property type="project" value="InterPro"/>
</dbReference>
<protein>
    <submittedName>
        <fullName evidence="5">3-hydroxyacyl-CoA dehydrogenase family protein</fullName>
    </submittedName>
</protein>
<evidence type="ECO:0000259" key="3">
    <source>
        <dbReference type="Pfam" id="PF00725"/>
    </source>
</evidence>
<dbReference type="PIRSF" id="PIRSF000105">
    <property type="entry name" value="HCDH"/>
    <property type="match status" value="1"/>
</dbReference>
<proteinExistence type="predicted"/>
<name>A0AAJ1IIC3_9SPIO</name>
<dbReference type="SUPFAM" id="SSF51735">
    <property type="entry name" value="NAD(P)-binding Rossmann-fold domains"/>
    <property type="match status" value="1"/>
</dbReference>
<dbReference type="EMBL" id="JAQQAL010000048">
    <property type="protein sequence ID" value="MDC7228458.1"/>
    <property type="molecule type" value="Genomic_DNA"/>
</dbReference>
<dbReference type="Pfam" id="PF02737">
    <property type="entry name" value="3HCDH_N"/>
    <property type="match status" value="1"/>
</dbReference>
<feature type="domain" description="3-hydroxyacyl-CoA dehydrogenase C-terminal" evidence="3">
    <location>
        <begin position="189"/>
        <end position="287"/>
    </location>
</feature>
<evidence type="ECO:0000256" key="2">
    <source>
        <dbReference type="PIRSR" id="PIRSR000105-1"/>
    </source>
</evidence>
<dbReference type="InterPro" id="IPR013328">
    <property type="entry name" value="6PGD_dom2"/>
</dbReference>
<sequence>MLKKIGVLGAGTMGHCIAESFAMHGYQVNVFEPIEEVRTTAIALIAEELSLFVQEEMLKEEDVASVLGRINFFDDLSEAMADRDYVIEAVPEKMELKQSLFKQLDDVCPAHTVIASNTSSLPLSEMTSGISEERKTRVMVCHWYNPGHIMPIAELSFFGNMSEELFNEVRDLYLSIGKQPVKVLKDIPGLIANRIQQAVAREVFSLIEMEAAAPEDIDRALMFGPAFRYATSGQLEIADFGGLDIWAIVGDNLLKEMDNRREANPLIKAKMKEGKLGVKTGEGFFSYPEDKIAGIKEKYVRKLITQLKVSKNYTG</sequence>
<reference evidence="5 6" key="1">
    <citation type="submission" date="2022-12" db="EMBL/GenBank/DDBJ databases">
        <title>Metagenome assembled genome from gulf of manar.</title>
        <authorList>
            <person name="Kohli P."/>
            <person name="Pk S."/>
            <person name="Venkata Ramana C."/>
            <person name="Sasikala C."/>
        </authorList>
    </citation>
    <scope>NUCLEOTIDE SEQUENCE [LARGE SCALE GENOMIC DNA]</scope>
    <source>
        <strain evidence="5">JB008</strain>
    </source>
</reference>
<feature type="domain" description="3-hydroxyacyl-CoA dehydrogenase NAD binding" evidence="4">
    <location>
        <begin position="4"/>
        <end position="186"/>
    </location>
</feature>
<organism evidence="5 6">
    <name type="scientific">Candidatus Thalassospirochaeta sargassi</name>
    <dbReference type="NCBI Taxonomy" id="3119039"/>
    <lineage>
        <taxon>Bacteria</taxon>
        <taxon>Pseudomonadati</taxon>
        <taxon>Spirochaetota</taxon>
        <taxon>Spirochaetia</taxon>
        <taxon>Spirochaetales</taxon>
        <taxon>Spirochaetaceae</taxon>
        <taxon>Candidatus Thalassospirochaeta</taxon>
    </lineage>
</organism>
<evidence type="ECO:0000256" key="1">
    <source>
        <dbReference type="ARBA" id="ARBA00023002"/>
    </source>
</evidence>
<dbReference type="InterPro" id="IPR006176">
    <property type="entry name" value="3-OHacyl-CoA_DH_NAD-bd"/>
</dbReference>
<evidence type="ECO:0000313" key="6">
    <source>
        <dbReference type="Proteomes" id="UP001221217"/>
    </source>
</evidence>
<dbReference type="AlphaFoldDB" id="A0AAJ1IIC3"/>